<evidence type="ECO:0000313" key="4">
    <source>
        <dbReference type="Proteomes" id="UP001159659"/>
    </source>
</evidence>
<feature type="signal peptide" evidence="2">
    <location>
        <begin position="1"/>
        <end position="20"/>
    </location>
</feature>
<evidence type="ECO:0000313" key="3">
    <source>
        <dbReference type="EMBL" id="CAI5731724.1"/>
    </source>
</evidence>
<comment type="caution">
    <text evidence="3">The sequence shown here is derived from an EMBL/GenBank/DDBJ whole genome shotgun (WGS) entry which is preliminary data.</text>
</comment>
<dbReference type="Proteomes" id="UP001159659">
    <property type="component" value="Unassembled WGS sequence"/>
</dbReference>
<feature type="compositionally biased region" description="Pro residues" evidence="1">
    <location>
        <begin position="64"/>
        <end position="89"/>
    </location>
</feature>
<feature type="compositionally biased region" description="Polar residues" evidence="1">
    <location>
        <begin position="226"/>
        <end position="240"/>
    </location>
</feature>
<reference evidence="3" key="1">
    <citation type="submission" date="2022-12" db="EMBL/GenBank/DDBJ databases">
        <authorList>
            <person name="Webb A."/>
        </authorList>
    </citation>
    <scope>NUCLEOTIDE SEQUENCE</scope>
    <source>
        <strain evidence="3">Pf2</strain>
    </source>
</reference>
<gene>
    <name evidence="3" type="ORF">PFR002_LOCUS6666</name>
</gene>
<organism evidence="3 4">
    <name type="scientific">Peronospora farinosa</name>
    <dbReference type="NCBI Taxonomy" id="134698"/>
    <lineage>
        <taxon>Eukaryota</taxon>
        <taxon>Sar</taxon>
        <taxon>Stramenopiles</taxon>
        <taxon>Oomycota</taxon>
        <taxon>Peronosporomycetes</taxon>
        <taxon>Peronosporales</taxon>
        <taxon>Peronosporaceae</taxon>
        <taxon>Peronospora</taxon>
    </lineage>
</organism>
<accession>A0AAV0U9X3</accession>
<feature type="region of interest" description="Disordered" evidence="1">
    <location>
        <begin position="34"/>
        <end position="92"/>
    </location>
</feature>
<dbReference type="EMBL" id="CANTFK010000863">
    <property type="protein sequence ID" value="CAI5731724.1"/>
    <property type="molecule type" value="Genomic_DNA"/>
</dbReference>
<keyword evidence="2" id="KW-0732">Signal</keyword>
<protein>
    <submittedName>
        <fullName evidence="3">Uncharacterized protein</fullName>
    </submittedName>
</protein>
<proteinExistence type="predicted"/>
<evidence type="ECO:0000256" key="1">
    <source>
        <dbReference type="SAM" id="MobiDB-lite"/>
    </source>
</evidence>
<sequence>MKIISNTLLAAALAVVAVSADMENVKTLTVTATPQSFHNPADPASVSPFSNPLSHAPVSQFGPPDAPLAAPPLYEAPPTIPTPLPPTEPSDPNVITVVANIGCITPNCVPTTPQFWNPPSTEPISPTSPSDVPIVMPTFPPSQGNPGPLDNTVVACDGFGEPKCASFPSYSKLPPMQPISPISPPGDYPPVTPTPFPDPKRDDILPTMTVVALGPCGKIECPTPQNPGCSDSPMLTSQMLSLDAPIDQGVNAPTSDPPTDARRL</sequence>
<feature type="chain" id="PRO_5043594847" evidence="2">
    <location>
        <begin position="21"/>
        <end position="264"/>
    </location>
</feature>
<evidence type="ECO:0000256" key="2">
    <source>
        <dbReference type="SAM" id="SignalP"/>
    </source>
</evidence>
<name>A0AAV0U9X3_9STRA</name>
<dbReference type="AlphaFoldDB" id="A0AAV0U9X3"/>
<feature type="region of interest" description="Disordered" evidence="1">
    <location>
        <begin position="221"/>
        <end position="264"/>
    </location>
</feature>